<dbReference type="EMBL" id="PFSJ01000019">
    <property type="protein sequence ID" value="PJC23613.1"/>
    <property type="molecule type" value="Genomic_DNA"/>
</dbReference>
<evidence type="ECO:0000313" key="1">
    <source>
        <dbReference type="EMBL" id="PJC23613.1"/>
    </source>
</evidence>
<dbReference type="Proteomes" id="UP000229756">
    <property type="component" value="Unassembled WGS sequence"/>
</dbReference>
<comment type="caution">
    <text evidence="1">The sequence shown here is derived from an EMBL/GenBank/DDBJ whole genome shotgun (WGS) entry which is preliminary data.</text>
</comment>
<protein>
    <submittedName>
        <fullName evidence="1">Uncharacterized protein</fullName>
    </submittedName>
</protein>
<name>A0A2M8ELJ7_UNCKA</name>
<evidence type="ECO:0000313" key="2">
    <source>
        <dbReference type="Proteomes" id="UP000229756"/>
    </source>
</evidence>
<gene>
    <name evidence="1" type="ORF">CO058_02540</name>
</gene>
<organism evidence="1 2">
    <name type="scientific">candidate division WWE3 bacterium CG_4_9_14_0_2_um_filter_35_11</name>
    <dbReference type="NCBI Taxonomy" id="1975077"/>
    <lineage>
        <taxon>Bacteria</taxon>
        <taxon>Katanobacteria</taxon>
    </lineage>
</organism>
<reference evidence="2" key="1">
    <citation type="submission" date="2017-09" db="EMBL/GenBank/DDBJ databases">
        <title>Depth-based differentiation of microbial function through sediment-hosted aquifers and enrichment of novel symbionts in the deep terrestrial subsurface.</title>
        <authorList>
            <person name="Probst A.J."/>
            <person name="Ladd B."/>
            <person name="Jarett J.K."/>
            <person name="Geller-Mcgrath D.E."/>
            <person name="Sieber C.M.K."/>
            <person name="Emerson J.B."/>
            <person name="Anantharaman K."/>
            <person name="Thomas B.C."/>
            <person name="Malmstrom R."/>
            <person name="Stieglmeier M."/>
            <person name="Klingl A."/>
            <person name="Woyke T."/>
            <person name="Ryan C.M."/>
            <person name="Banfield J.F."/>
        </authorList>
    </citation>
    <scope>NUCLEOTIDE SEQUENCE [LARGE SCALE GENOMIC DNA]</scope>
</reference>
<proteinExistence type="predicted"/>
<dbReference type="AlphaFoldDB" id="A0A2M8ELJ7"/>
<accession>A0A2M8ELJ7</accession>
<sequence>MEQLIRGVRKKNYNINTITRTGGIRREVENLMFLQEISNMAPVPDSSGHIYSKDELVNLADLIISGILSINGITRNKGVREMVFSYTEKLKNNDR</sequence>